<keyword evidence="4" id="KW-1185">Reference proteome</keyword>
<dbReference type="AlphaFoldDB" id="A0A6I6JV48"/>
<proteinExistence type="predicted"/>
<dbReference type="InterPro" id="IPR036291">
    <property type="entry name" value="NAD(P)-bd_dom_sf"/>
</dbReference>
<organism evidence="3 4">
    <name type="scientific">Maribellus comscasis</name>
    <dbReference type="NCBI Taxonomy" id="2681766"/>
    <lineage>
        <taxon>Bacteria</taxon>
        <taxon>Pseudomonadati</taxon>
        <taxon>Bacteroidota</taxon>
        <taxon>Bacteroidia</taxon>
        <taxon>Marinilabiliales</taxon>
        <taxon>Prolixibacteraceae</taxon>
        <taxon>Maribellus</taxon>
    </lineage>
</organism>
<dbReference type="Gene3D" id="3.40.50.720">
    <property type="entry name" value="NAD(P)-binding Rossmann-like Domain"/>
    <property type="match status" value="1"/>
</dbReference>
<feature type="domain" description="Gfo/Idh/MocA-like oxidoreductase N-terminal" evidence="1">
    <location>
        <begin position="43"/>
        <end position="164"/>
    </location>
</feature>
<dbReference type="Pfam" id="PF19051">
    <property type="entry name" value="GFO_IDH_MocA_C2"/>
    <property type="match status" value="1"/>
</dbReference>
<dbReference type="EMBL" id="CP046401">
    <property type="protein sequence ID" value="QGY44970.1"/>
    <property type="molecule type" value="Genomic_DNA"/>
</dbReference>
<dbReference type="PANTHER" id="PTHR43818:SF10">
    <property type="entry name" value="NADH-DEPENDENT DEHYDROGENASE-RELATED"/>
    <property type="match status" value="1"/>
</dbReference>
<feature type="domain" description="Gfo/Idh/MocA-like oxidoreductase bacterial type C-terminal" evidence="2">
    <location>
        <begin position="209"/>
        <end position="263"/>
    </location>
</feature>
<name>A0A6I6JV48_9BACT</name>
<protein>
    <submittedName>
        <fullName evidence="3">Gfo/Idh/MocA family oxidoreductase</fullName>
    </submittedName>
</protein>
<dbReference type="RefSeq" id="WP_158867786.1">
    <property type="nucleotide sequence ID" value="NZ_CP046401.1"/>
</dbReference>
<dbReference type="PANTHER" id="PTHR43818">
    <property type="entry name" value="BCDNA.GH03377"/>
    <property type="match status" value="1"/>
</dbReference>
<reference evidence="3 4" key="1">
    <citation type="submission" date="2019-11" db="EMBL/GenBank/DDBJ databases">
        <authorList>
            <person name="Zheng R.K."/>
            <person name="Sun C.M."/>
        </authorList>
    </citation>
    <scope>NUCLEOTIDE SEQUENCE [LARGE SCALE GENOMIC DNA]</scope>
    <source>
        <strain evidence="3 4">WC007</strain>
    </source>
</reference>
<dbReference type="InterPro" id="IPR043906">
    <property type="entry name" value="Gfo/Idh/MocA_OxRdtase_bact_C"/>
</dbReference>
<dbReference type="SUPFAM" id="SSF51735">
    <property type="entry name" value="NAD(P)-binding Rossmann-fold domains"/>
    <property type="match status" value="1"/>
</dbReference>
<accession>A0A6I6JV48</accession>
<sequence length="476" mass="52897">MKNNNLSRRNFISTTATAAAGFSIVPSNTIAGLGHKAPSDKLNIAGIGIGGMGKGNLSRMANENIVALCDVDWTTGGRINVPEVFKAYPKAARYYDWRKMYDEMGKSIDAIMCATADHTHAIITANAIAMGKHAYTQKPLTHSVYESRLLTKLAAKHKVATQMGNQGSSAEGVKLICEWIWNGEIGEVKEVEAYTNRPIWPQGLSAPEEKMSVPSELKWDLFIGPAEYRPYNSAYHPWVWRGWWDFGTGALGDMACHVMHPVFTAMKLRYPTKVVGSSTPFTSDGAPNAEIVHLTFPARQKTANVKINLPEVKVTWYDGGLTPRLPENWPADRRQNSGVIFHGSKDTLVCGEYGTDPILLSGRVPNVPQTERRIEGHELDWIRACKESPENRIPTASDFKDAGPFNEMVVMGVLSTRLQSLNKVLHWDGPNMTFTNISDSDELRVSRRETIPAKEFANNLIKHKYRDGWTLPDMPA</sequence>
<dbReference type="SUPFAM" id="SSF55347">
    <property type="entry name" value="Glyceraldehyde-3-phosphate dehydrogenase-like, C-terminal domain"/>
    <property type="match status" value="1"/>
</dbReference>
<dbReference type="InterPro" id="IPR000683">
    <property type="entry name" value="Gfo/Idh/MocA-like_OxRdtase_N"/>
</dbReference>
<evidence type="ECO:0000259" key="2">
    <source>
        <dbReference type="Pfam" id="PF19051"/>
    </source>
</evidence>
<evidence type="ECO:0000313" key="4">
    <source>
        <dbReference type="Proteomes" id="UP000428260"/>
    </source>
</evidence>
<dbReference type="Proteomes" id="UP000428260">
    <property type="component" value="Chromosome"/>
</dbReference>
<dbReference type="PROSITE" id="PS51318">
    <property type="entry name" value="TAT"/>
    <property type="match status" value="1"/>
</dbReference>
<dbReference type="KEGG" id="mcos:GM418_15210"/>
<evidence type="ECO:0000259" key="1">
    <source>
        <dbReference type="Pfam" id="PF01408"/>
    </source>
</evidence>
<dbReference type="InterPro" id="IPR050463">
    <property type="entry name" value="Gfo/Idh/MocA_oxidrdct_glycsds"/>
</dbReference>
<gene>
    <name evidence="3" type="ORF">GM418_15210</name>
</gene>
<dbReference type="Pfam" id="PF01408">
    <property type="entry name" value="GFO_IDH_MocA"/>
    <property type="match status" value="1"/>
</dbReference>
<dbReference type="Gene3D" id="3.30.360.10">
    <property type="entry name" value="Dihydrodipicolinate Reductase, domain 2"/>
    <property type="match status" value="1"/>
</dbReference>
<evidence type="ECO:0000313" key="3">
    <source>
        <dbReference type="EMBL" id="QGY44970.1"/>
    </source>
</evidence>
<dbReference type="InterPro" id="IPR006311">
    <property type="entry name" value="TAT_signal"/>
</dbReference>
<dbReference type="GO" id="GO:0000166">
    <property type="term" value="F:nucleotide binding"/>
    <property type="evidence" value="ECO:0007669"/>
    <property type="project" value="InterPro"/>
</dbReference>